<feature type="compositionally biased region" description="Polar residues" evidence="6">
    <location>
        <begin position="139"/>
        <end position="149"/>
    </location>
</feature>
<evidence type="ECO:0000313" key="10">
    <source>
        <dbReference type="Proteomes" id="UP000002051"/>
    </source>
</evidence>
<proteinExistence type="predicted"/>
<evidence type="ECO:0000256" key="6">
    <source>
        <dbReference type="SAM" id="MobiDB-lite"/>
    </source>
</evidence>
<dbReference type="PROSITE" id="PS50863">
    <property type="entry name" value="B3"/>
    <property type="match status" value="2"/>
</dbReference>
<reference evidence="8 10" key="1">
    <citation type="journal article" date="2011" name="Nature">
        <title>The Medicago genome provides insight into the evolution of rhizobial symbioses.</title>
        <authorList>
            <person name="Young N.D."/>
            <person name="Debelle F."/>
            <person name="Oldroyd G.E."/>
            <person name="Geurts R."/>
            <person name="Cannon S.B."/>
            <person name="Udvardi M.K."/>
            <person name="Benedito V.A."/>
            <person name="Mayer K.F."/>
            <person name="Gouzy J."/>
            <person name="Schoof H."/>
            <person name="Van de Peer Y."/>
            <person name="Proost S."/>
            <person name="Cook D.R."/>
            <person name="Meyers B.C."/>
            <person name="Spannagl M."/>
            <person name="Cheung F."/>
            <person name="De Mita S."/>
            <person name="Krishnakumar V."/>
            <person name="Gundlach H."/>
            <person name="Zhou S."/>
            <person name="Mudge J."/>
            <person name="Bharti A.K."/>
            <person name="Murray J.D."/>
            <person name="Naoumkina M.A."/>
            <person name="Rosen B."/>
            <person name="Silverstein K.A."/>
            <person name="Tang H."/>
            <person name="Rombauts S."/>
            <person name="Zhao P.X."/>
            <person name="Zhou P."/>
            <person name="Barbe V."/>
            <person name="Bardou P."/>
            <person name="Bechner M."/>
            <person name="Bellec A."/>
            <person name="Berger A."/>
            <person name="Berges H."/>
            <person name="Bidwell S."/>
            <person name="Bisseling T."/>
            <person name="Choisne N."/>
            <person name="Couloux A."/>
            <person name="Denny R."/>
            <person name="Deshpande S."/>
            <person name="Dai X."/>
            <person name="Doyle J.J."/>
            <person name="Dudez A.M."/>
            <person name="Farmer A.D."/>
            <person name="Fouteau S."/>
            <person name="Franken C."/>
            <person name="Gibelin C."/>
            <person name="Gish J."/>
            <person name="Goldstein S."/>
            <person name="Gonzalez A.J."/>
            <person name="Green P.J."/>
            <person name="Hallab A."/>
            <person name="Hartog M."/>
            <person name="Hua A."/>
            <person name="Humphray S.J."/>
            <person name="Jeong D.H."/>
            <person name="Jing Y."/>
            <person name="Jocker A."/>
            <person name="Kenton S.M."/>
            <person name="Kim D.J."/>
            <person name="Klee K."/>
            <person name="Lai H."/>
            <person name="Lang C."/>
            <person name="Lin S."/>
            <person name="Macmil S.L."/>
            <person name="Magdelenat G."/>
            <person name="Matthews L."/>
            <person name="McCorrison J."/>
            <person name="Monaghan E.L."/>
            <person name="Mun J.H."/>
            <person name="Najar F.Z."/>
            <person name="Nicholson C."/>
            <person name="Noirot C."/>
            <person name="O'Bleness M."/>
            <person name="Paule C.R."/>
            <person name="Poulain J."/>
            <person name="Prion F."/>
            <person name="Qin B."/>
            <person name="Qu C."/>
            <person name="Retzel E.F."/>
            <person name="Riddle C."/>
            <person name="Sallet E."/>
            <person name="Samain S."/>
            <person name="Samson N."/>
            <person name="Sanders I."/>
            <person name="Saurat O."/>
            <person name="Scarpelli C."/>
            <person name="Schiex T."/>
            <person name="Segurens B."/>
            <person name="Severin A.J."/>
            <person name="Sherrier D.J."/>
            <person name="Shi R."/>
            <person name="Sims S."/>
            <person name="Singer S.R."/>
            <person name="Sinharoy S."/>
            <person name="Sterck L."/>
            <person name="Viollet A."/>
            <person name="Wang B.B."/>
            <person name="Wang K."/>
            <person name="Wang M."/>
            <person name="Wang X."/>
            <person name="Warfsmann J."/>
            <person name="Weissenbach J."/>
            <person name="White D.D."/>
            <person name="White J.D."/>
            <person name="Wiley G.B."/>
            <person name="Wincker P."/>
            <person name="Xing Y."/>
            <person name="Yang L."/>
            <person name="Yao Z."/>
            <person name="Ying F."/>
            <person name="Zhai J."/>
            <person name="Zhou L."/>
            <person name="Zuber A."/>
            <person name="Denarie J."/>
            <person name="Dixon R.A."/>
            <person name="May G.D."/>
            <person name="Schwartz D.C."/>
            <person name="Rogers J."/>
            <person name="Quetier F."/>
            <person name="Town C.D."/>
            <person name="Roe B.A."/>
        </authorList>
    </citation>
    <scope>NUCLEOTIDE SEQUENCE [LARGE SCALE GENOMIC DNA]</scope>
    <source>
        <strain evidence="8">A17</strain>
        <strain evidence="9 10">cv. Jemalong A17</strain>
    </source>
</reference>
<keyword evidence="5" id="KW-0539">Nucleus</keyword>
<feature type="domain" description="TF-B3" evidence="7">
    <location>
        <begin position="198"/>
        <end position="289"/>
    </location>
</feature>
<dbReference type="InterPro" id="IPR003340">
    <property type="entry name" value="B3_DNA-bd"/>
</dbReference>
<dbReference type="PANTHER" id="PTHR31920:SF108">
    <property type="entry name" value="B3 DOMAIN-CONTAINING TRANSCRIPTION FACTOR VRN1-LIKE"/>
    <property type="match status" value="1"/>
</dbReference>
<reference evidence="8 10" key="2">
    <citation type="journal article" date="2014" name="BMC Genomics">
        <title>An improved genome release (version Mt4.0) for the model legume Medicago truncatula.</title>
        <authorList>
            <person name="Tang H."/>
            <person name="Krishnakumar V."/>
            <person name="Bidwell S."/>
            <person name="Rosen B."/>
            <person name="Chan A."/>
            <person name="Zhou S."/>
            <person name="Gentzbittel L."/>
            <person name="Childs K.L."/>
            <person name="Yandell M."/>
            <person name="Gundlach H."/>
            <person name="Mayer K.F."/>
            <person name="Schwartz D.C."/>
            <person name="Town C.D."/>
        </authorList>
    </citation>
    <scope>GENOME REANNOTATION</scope>
    <source>
        <strain evidence="8">A17</strain>
        <strain evidence="9 10">cv. Jemalong A17</strain>
    </source>
</reference>
<feature type="domain" description="TF-B3" evidence="7">
    <location>
        <begin position="1"/>
        <end position="78"/>
    </location>
</feature>
<evidence type="ECO:0000256" key="1">
    <source>
        <dbReference type="ARBA" id="ARBA00004123"/>
    </source>
</evidence>
<dbReference type="KEGG" id="mtr:25482710"/>
<comment type="subcellular location">
    <subcellularLocation>
        <location evidence="1">Nucleus</location>
    </subcellularLocation>
</comment>
<dbReference type="STRING" id="3880.A0A072VGT1"/>
<dbReference type="EMBL" id="CM001217">
    <property type="protein sequence ID" value="KEH40796.1"/>
    <property type="molecule type" value="Genomic_DNA"/>
</dbReference>
<dbReference type="AlphaFoldDB" id="A0A072VGT1"/>
<dbReference type="SMR" id="A0A072VGT1"/>
<dbReference type="GO" id="GO:0003677">
    <property type="term" value="F:DNA binding"/>
    <property type="evidence" value="ECO:0007669"/>
    <property type="project" value="UniProtKB-KW"/>
</dbReference>
<dbReference type="SMART" id="SM01019">
    <property type="entry name" value="B3"/>
    <property type="match status" value="2"/>
</dbReference>
<dbReference type="CDD" id="cd10017">
    <property type="entry name" value="B3_DNA"/>
    <property type="match status" value="2"/>
</dbReference>
<dbReference type="Proteomes" id="UP000002051">
    <property type="component" value="Unassembled WGS sequence"/>
</dbReference>
<evidence type="ECO:0000313" key="8">
    <source>
        <dbReference type="EMBL" id="KEH40796.1"/>
    </source>
</evidence>
<name>A0A072VGT1_MEDTR</name>
<evidence type="ECO:0000313" key="9">
    <source>
        <dbReference type="EnsemblPlants" id="KEH40796"/>
    </source>
</evidence>
<keyword evidence="3" id="KW-0238">DNA-binding</keyword>
<dbReference type="HOGENOM" id="CLU_015069_1_2_1"/>
<evidence type="ECO:0000259" key="7">
    <source>
        <dbReference type="PROSITE" id="PS50863"/>
    </source>
</evidence>
<evidence type="ECO:0000256" key="3">
    <source>
        <dbReference type="ARBA" id="ARBA00023125"/>
    </source>
</evidence>
<dbReference type="SUPFAM" id="SSF101936">
    <property type="entry name" value="DNA-binding pseudobarrel domain"/>
    <property type="match status" value="2"/>
</dbReference>
<dbReference type="Gene3D" id="2.40.330.10">
    <property type="entry name" value="DNA-binding pseudobarrel domain"/>
    <property type="match status" value="3"/>
</dbReference>
<evidence type="ECO:0000256" key="5">
    <source>
        <dbReference type="ARBA" id="ARBA00023242"/>
    </source>
</evidence>
<keyword evidence="2" id="KW-0805">Transcription regulation</keyword>
<dbReference type="OrthoDB" id="1688597at2759"/>
<dbReference type="InterPro" id="IPR015300">
    <property type="entry name" value="DNA-bd_pseudobarrel_sf"/>
</dbReference>
<dbReference type="InterPro" id="IPR050655">
    <property type="entry name" value="Plant_B3_domain"/>
</dbReference>
<dbReference type="EnsemblPlants" id="KEH40796">
    <property type="protein sequence ID" value="KEH40796"/>
    <property type="gene ID" value="MTR_1g035460"/>
</dbReference>
<evidence type="ECO:0000256" key="4">
    <source>
        <dbReference type="ARBA" id="ARBA00023163"/>
    </source>
</evidence>
<dbReference type="Pfam" id="PF02362">
    <property type="entry name" value="B3"/>
    <property type="match status" value="2"/>
</dbReference>
<keyword evidence="4" id="KW-0804">Transcription</keyword>
<accession>A0A072VGT1</accession>
<protein>
    <submittedName>
        <fullName evidence="8">Plant-specific B3-DNA-binding domain protein</fullName>
    </submittedName>
</protein>
<organism evidence="8 10">
    <name type="scientific">Medicago truncatula</name>
    <name type="common">Barrel medic</name>
    <name type="synonym">Medicago tribuloides</name>
    <dbReference type="NCBI Taxonomy" id="3880"/>
    <lineage>
        <taxon>Eukaryota</taxon>
        <taxon>Viridiplantae</taxon>
        <taxon>Streptophyta</taxon>
        <taxon>Embryophyta</taxon>
        <taxon>Tracheophyta</taxon>
        <taxon>Spermatophyta</taxon>
        <taxon>Magnoliopsida</taxon>
        <taxon>eudicotyledons</taxon>
        <taxon>Gunneridae</taxon>
        <taxon>Pentapetalae</taxon>
        <taxon>rosids</taxon>
        <taxon>fabids</taxon>
        <taxon>Fabales</taxon>
        <taxon>Fabaceae</taxon>
        <taxon>Papilionoideae</taxon>
        <taxon>50 kb inversion clade</taxon>
        <taxon>NPAAA clade</taxon>
        <taxon>Hologalegina</taxon>
        <taxon>IRL clade</taxon>
        <taxon>Trifolieae</taxon>
        <taxon>Medicago</taxon>
    </lineage>
</organism>
<dbReference type="PANTHER" id="PTHR31920">
    <property type="entry name" value="B3 DOMAIN-CONTAINING"/>
    <property type="match status" value="1"/>
</dbReference>
<dbReference type="GO" id="GO:0005634">
    <property type="term" value="C:nucleus"/>
    <property type="evidence" value="ECO:0007669"/>
    <property type="project" value="UniProtKB-SubCell"/>
</dbReference>
<keyword evidence="10" id="KW-1185">Reference proteome</keyword>
<reference evidence="9" key="3">
    <citation type="submission" date="2015-04" db="UniProtKB">
        <authorList>
            <consortium name="EnsemblPlants"/>
        </authorList>
    </citation>
    <scope>IDENTIFICATION</scope>
    <source>
        <strain evidence="9">cv. Jemalong A17</strain>
    </source>
</reference>
<gene>
    <name evidence="9" type="primary">25482710</name>
    <name evidence="8" type="ordered locus">MTR_1g035460</name>
</gene>
<evidence type="ECO:0000256" key="2">
    <source>
        <dbReference type="ARBA" id="ARBA00023015"/>
    </source>
</evidence>
<feature type="region of interest" description="Disordered" evidence="6">
    <location>
        <begin position="112"/>
        <end position="164"/>
    </location>
</feature>
<sequence>MIPKGFTRDHMSDMLNPVFLKTPDGKKWEMCTTKINGDIWFQKGWKEFATYYSLDHGHMVLFQYEENSHFVVHIFSKSTLEIEYPFHGNQHEQNNFDQQSSDEDSIEILDKSPSCKKKTRPKSPIMCPQPHKKLRSDSSEGVGTSSRFQNLPKHHVQSSEDTGASAEFRKVKHELEQEQYQEQEQLNRVRSFKSNNPSFRITMKSSHIYSHSLYVPSQFANNHMKKEQSDILLQLLDGRVWDAKYCSAKINGGWKKFAVHNKLKIGDVCIFELTKSQYLTLKVIIFRLEEDPHSPSPQESIQRDKDFSDVESETIMTNKEEKATQKTSLRTKAEFLTNEAENQADKFKSKYPFFKVDIMPNQRGHSRLLVPNSFITNYLDNKEQMVMLKFGKKLWL</sequence>